<dbReference type="Proteomes" id="UP000323646">
    <property type="component" value="Unassembled WGS sequence"/>
</dbReference>
<dbReference type="EMBL" id="VTOY01000009">
    <property type="protein sequence ID" value="TYZ21405.1"/>
    <property type="molecule type" value="Genomic_DNA"/>
</dbReference>
<gene>
    <name evidence="1" type="ORF">FZ040_10345</name>
</gene>
<evidence type="ECO:0000313" key="1">
    <source>
        <dbReference type="EMBL" id="TYZ21405.1"/>
    </source>
</evidence>
<proteinExistence type="predicted"/>
<protein>
    <submittedName>
        <fullName evidence="1">FeoB-associated Cys-rich membrane protein</fullName>
    </submittedName>
</protein>
<name>A0A5D6W3H8_9FIRM</name>
<dbReference type="AlphaFoldDB" id="A0A5D6W3H8"/>
<evidence type="ECO:0000313" key="2">
    <source>
        <dbReference type="Proteomes" id="UP000323646"/>
    </source>
</evidence>
<accession>A0A5D6W3H8</accession>
<comment type="caution">
    <text evidence="1">The sequence shown here is derived from an EMBL/GenBank/DDBJ whole genome shotgun (WGS) entry which is preliminary data.</text>
</comment>
<dbReference type="Pfam" id="PF12669">
    <property type="entry name" value="FeoB_associated"/>
    <property type="match status" value="1"/>
</dbReference>
<organism evidence="1 2">
    <name type="scientific">Selenomonas ruminis</name>
    <dbReference type="NCBI Taxonomy" id="2593411"/>
    <lineage>
        <taxon>Bacteria</taxon>
        <taxon>Bacillati</taxon>
        <taxon>Bacillota</taxon>
        <taxon>Negativicutes</taxon>
        <taxon>Selenomonadales</taxon>
        <taxon>Selenomonadaceae</taxon>
        <taxon>Selenomonas</taxon>
    </lineage>
</organism>
<reference evidence="1 2" key="1">
    <citation type="submission" date="2019-08" db="EMBL/GenBank/DDBJ databases">
        <title>Selenomonas sp. mPRGC5 and Selenomonas sp. mPRGC8 isolated from ruminal fluid of dairy goat (Capra hircus).</title>
        <authorList>
            <person name="Poothong S."/>
            <person name="Nuengjamnong C."/>
            <person name="Tanasupawat S."/>
        </authorList>
    </citation>
    <scope>NUCLEOTIDE SEQUENCE [LARGE SCALE GENOMIC DNA]</scope>
    <source>
        <strain evidence="2">mPRGC5</strain>
    </source>
</reference>
<keyword evidence="2" id="KW-1185">Reference proteome</keyword>
<dbReference type="RefSeq" id="WP_149171914.1">
    <property type="nucleotide sequence ID" value="NZ_VTOY01000009.1"/>
</dbReference>
<sequence length="52" mass="5566">MATFIVAAVLAVALFFALRHIYRNFHEGKSDCCGASECSGSCCGCHSVPEKK</sequence>